<keyword evidence="3" id="KW-1185">Reference proteome</keyword>
<feature type="compositionally biased region" description="Polar residues" evidence="1">
    <location>
        <begin position="103"/>
        <end position="126"/>
    </location>
</feature>
<gene>
    <name evidence="2" type="ORF">Enr10x_25820</name>
</gene>
<evidence type="ECO:0000313" key="2">
    <source>
        <dbReference type="EMBL" id="QDT27266.1"/>
    </source>
</evidence>
<evidence type="ECO:0000313" key="3">
    <source>
        <dbReference type="Proteomes" id="UP000315647"/>
    </source>
</evidence>
<dbReference type="AlphaFoldDB" id="A0A517Q6P4"/>
<evidence type="ECO:0000256" key="1">
    <source>
        <dbReference type="SAM" id="MobiDB-lite"/>
    </source>
</evidence>
<dbReference type="Proteomes" id="UP000315647">
    <property type="component" value="Chromosome"/>
</dbReference>
<accession>A0A517Q6P4</accession>
<name>A0A517Q6P4_9PLAN</name>
<sequence>MNDRTHFLLSCAILVLVISLALRPQLTELPPQISVQESNIPQEPSLNSIQQFLEIEEGLTMVSMEPALPDQPEIKKNRLHLNRDRREFIPMNVVPLQAKTNRKPATQTSAVSAQKPQITTPQARQISSRENRQLEQFDSNASSLIDQSQDSFSRGLLSLSDYQLALNIAYQSKIDVGEIRGAKGAKIGQLTAKQALLEQAVDQLKMLNQPAAHRWYGDLLHSRLMLAQNQYEIAAASDNQYQKGLALREINRLSEQYYSVRRQELQVGEADLNEYRRAARSIFVANLETNSFQHSQQNDLSNLADFTRQLEGIQKAVETLAERGAGLGRKDLVELSQAQLSFIQGNYYRQKKDDRRSRAMFEQSQQHAKAAWEVRMNTYYPNGTATLHELTSAWIMWRSAETELNKSDISSSVKPDRELTAGLDRMLNLTSQIEDRRGRMASDISLVNCLKDSELLTELKKKSE</sequence>
<feature type="region of interest" description="Disordered" evidence="1">
    <location>
        <begin position="100"/>
        <end position="133"/>
    </location>
</feature>
<organism evidence="2 3">
    <name type="scientific">Gimesia panareensis</name>
    <dbReference type="NCBI Taxonomy" id="2527978"/>
    <lineage>
        <taxon>Bacteria</taxon>
        <taxon>Pseudomonadati</taxon>
        <taxon>Planctomycetota</taxon>
        <taxon>Planctomycetia</taxon>
        <taxon>Planctomycetales</taxon>
        <taxon>Planctomycetaceae</taxon>
        <taxon>Gimesia</taxon>
    </lineage>
</organism>
<reference evidence="2 3" key="1">
    <citation type="submission" date="2019-03" db="EMBL/GenBank/DDBJ databases">
        <title>Deep-cultivation of Planctomycetes and their phenomic and genomic characterization uncovers novel biology.</title>
        <authorList>
            <person name="Wiegand S."/>
            <person name="Jogler M."/>
            <person name="Boedeker C."/>
            <person name="Pinto D."/>
            <person name="Vollmers J."/>
            <person name="Rivas-Marin E."/>
            <person name="Kohn T."/>
            <person name="Peeters S.H."/>
            <person name="Heuer A."/>
            <person name="Rast P."/>
            <person name="Oberbeckmann S."/>
            <person name="Bunk B."/>
            <person name="Jeske O."/>
            <person name="Meyerdierks A."/>
            <person name="Storesund J.E."/>
            <person name="Kallscheuer N."/>
            <person name="Luecker S."/>
            <person name="Lage O.M."/>
            <person name="Pohl T."/>
            <person name="Merkel B.J."/>
            <person name="Hornburger P."/>
            <person name="Mueller R.-W."/>
            <person name="Bruemmer F."/>
            <person name="Labrenz M."/>
            <person name="Spormann A.M."/>
            <person name="Op den Camp H."/>
            <person name="Overmann J."/>
            <person name="Amann R."/>
            <person name="Jetten M.S.M."/>
            <person name="Mascher T."/>
            <person name="Medema M.H."/>
            <person name="Devos D.P."/>
            <person name="Kaster A.-K."/>
            <person name="Ovreas L."/>
            <person name="Rohde M."/>
            <person name="Galperin M.Y."/>
            <person name="Jogler C."/>
        </authorList>
    </citation>
    <scope>NUCLEOTIDE SEQUENCE [LARGE SCALE GENOMIC DNA]</scope>
    <source>
        <strain evidence="2 3">Enr10</strain>
    </source>
</reference>
<protein>
    <submittedName>
        <fullName evidence="2">Uncharacterized protein</fullName>
    </submittedName>
</protein>
<dbReference type="EMBL" id="CP037421">
    <property type="protein sequence ID" value="QDT27266.1"/>
    <property type="molecule type" value="Genomic_DNA"/>
</dbReference>
<proteinExistence type="predicted"/>